<evidence type="ECO:0000313" key="2">
    <source>
        <dbReference type="EMBL" id="KAH7938641.1"/>
    </source>
</evidence>
<accession>A0A9J6CWD3</accession>
<sequence>MSRITGTVLRYFRDSDGRLMSMDLDSGIPIVNMYAPNDYRSQKDFFAALDNHLVGPFRVVLVGDFNCVLDYMDHRTFRGTAPKLTDRNGEGVLRELVSELGMIDAWRALLLAHSEMTWAGRSTRSRIDRFYVSPSLAPSMHSSWLVYSALSDHCLLILMLAGTDIAAQGKWPWRLNARLLKDRKILAHVARLIQRKVHETKLDIGKWNEVKAGAAECFRSWGKCRAREKRAEIRSISSVILSSRLEPTGPGIASALAMLRKKLRVALQRRWDGLKAVARAERCEMEALCSRTILR</sequence>
<dbReference type="GO" id="GO:0003824">
    <property type="term" value="F:catalytic activity"/>
    <property type="evidence" value="ECO:0007669"/>
    <property type="project" value="InterPro"/>
</dbReference>
<gene>
    <name evidence="2" type="ORF">HPB51_028839</name>
</gene>
<dbReference type="EMBL" id="JABSTU010005865">
    <property type="protein sequence ID" value="KAH7938641.1"/>
    <property type="molecule type" value="Genomic_DNA"/>
</dbReference>
<evidence type="ECO:0000313" key="3">
    <source>
        <dbReference type="Proteomes" id="UP000821866"/>
    </source>
</evidence>
<feature type="domain" description="Endonuclease/exonuclease/phosphatase" evidence="1">
    <location>
        <begin position="28"/>
        <end position="153"/>
    </location>
</feature>
<proteinExistence type="predicted"/>
<dbReference type="InterPro" id="IPR036691">
    <property type="entry name" value="Endo/exonu/phosph_ase_sf"/>
</dbReference>
<dbReference type="InterPro" id="IPR005135">
    <property type="entry name" value="Endo/exonuclease/phosphatase"/>
</dbReference>
<reference evidence="2" key="2">
    <citation type="submission" date="2021-09" db="EMBL/GenBank/DDBJ databases">
        <authorList>
            <person name="Jia N."/>
            <person name="Wang J."/>
            <person name="Shi W."/>
            <person name="Du L."/>
            <person name="Sun Y."/>
            <person name="Zhan W."/>
            <person name="Jiang J."/>
            <person name="Wang Q."/>
            <person name="Zhang B."/>
            <person name="Ji P."/>
            <person name="Sakyi L.B."/>
            <person name="Cui X."/>
            <person name="Yuan T."/>
            <person name="Jiang B."/>
            <person name="Yang W."/>
            <person name="Lam T.T.-Y."/>
            <person name="Chang Q."/>
            <person name="Ding S."/>
            <person name="Wang X."/>
            <person name="Zhu J."/>
            <person name="Ruan X."/>
            <person name="Zhao L."/>
            <person name="Wei J."/>
            <person name="Que T."/>
            <person name="Du C."/>
            <person name="Cheng J."/>
            <person name="Dai P."/>
            <person name="Han X."/>
            <person name="Huang E."/>
            <person name="Gao Y."/>
            <person name="Liu J."/>
            <person name="Shao H."/>
            <person name="Ye R."/>
            <person name="Li L."/>
            <person name="Wei W."/>
            <person name="Wang X."/>
            <person name="Wang C."/>
            <person name="Huo Q."/>
            <person name="Li W."/>
            <person name="Guo W."/>
            <person name="Chen H."/>
            <person name="Chen S."/>
            <person name="Zhou L."/>
            <person name="Zhou L."/>
            <person name="Ni X."/>
            <person name="Tian J."/>
            <person name="Zhou Y."/>
            <person name="Sheng Y."/>
            <person name="Liu T."/>
            <person name="Pan Y."/>
            <person name="Xia L."/>
            <person name="Li J."/>
            <person name="Zhao F."/>
            <person name="Cao W."/>
        </authorList>
    </citation>
    <scope>NUCLEOTIDE SEQUENCE</scope>
    <source>
        <strain evidence="2">Rmic-2018</strain>
        <tissue evidence="2">Larvae</tissue>
    </source>
</reference>
<dbReference type="AlphaFoldDB" id="A0A9J6CWD3"/>
<dbReference type="Gene3D" id="3.60.10.10">
    <property type="entry name" value="Endonuclease/exonuclease/phosphatase"/>
    <property type="match status" value="1"/>
</dbReference>
<protein>
    <recommendedName>
        <fullName evidence="1">Endonuclease/exonuclease/phosphatase domain-containing protein</fullName>
    </recommendedName>
</protein>
<keyword evidence="3" id="KW-1185">Reference proteome</keyword>
<organism evidence="2 3">
    <name type="scientific">Rhipicephalus microplus</name>
    <name type="common">Cattle tick</name>
    <name type="synonym">Boophilus microplus</name>
    <dbReference type="NCBI Taxonomy" id="6941"/>
    <lineage>
        <taxon>Eukaryota</taxon>
        <taxon>Metazoa</taxon>
        <taxon>Ecdysozoa</taxon>
        <taxon>Arthropoda</taxon>
        <taxon>Chelicerata</taxon>
        <taxon>Arachnida</taxon>
        <taxon>Acari</taxon>
        <taxon>Parasitiformes</taxon>
        <taxon>Ixodida</taxon>
        <taxon>Ixodoidea</taxon>
        <taxon>Ixodidae</taxon>
        <taxon>Rhipicephalinae</taxon>
        <taxon>Rhipicephalus</taxon>
        <taxon>Boophilus</taxon>
    </lineage>
</organism>
<evidence type="ECO:0000259" key="1">
    <source>
        <dbReference type="Pfam" id="PF03372"/>
    </source>
</evidence>
<comment type="caution">
    <text evidence="2">The sequence shown here is derived from an EMBL/GenBank/DDBJ whole genome shotgun (WGS) entry which is preliminary data.</text>
</comment>
<dbReference type="Pfam" id="PF03372">
    <property type="entry name" value="Exo_endo_phos"/>
    <property type="match status" value="1"/>
</dbReference>
<dbReference type="SUPFAM" id="SSF56219">
    <property type="entry name" value="DNase I-like"/>
    <property type="match status" value="1"/>
</dbReference>
<name>A0A9J6CWD3_RHIMP</name>
<reference evidence="2" key="1">
    <citation type="journal article" date="2020" name="Cell">
        <title>Large-Scale Comparative Analyses of Tick Genomes Elucidate Their Genetic Diversity and Vector Capacities.</title>
        <authorList>
            <consortium name="Tick Genome and Microbiome Consortium (TIGMIC)"/>
            <person name="Jia N."/>
            <person name="Wang J."/>
            <person name="Shi W."/>
            <person name="Du L."/>
            <person name="Sun Y."/>
            <person name="Zhan W."/>
            <person name="Jiang J.F."/>
            <person name="Wang Q."/>
            <person name="Zhang B."/>
            <person name="Ji P."/>
            <person name="Bell-Sakyi L."/>
            <person name="Cui X.M."/>
            <person name="Yuan T.T."/>
            <person name="Jiang B.G."/>
            <person name="Yang W.F."/>
            <person name="Lam T.T."/>
            <person name="Chang Q.C."/>
            <person name="Ding S.J."/>
            <person name="Wang X.J."/>
            <person name="Zhu J.G."/>
            <person name="Ruan X.D."/>
            <person name="Zhao L."/>
            <person name="Wei J.T."/>
            <person name="Ye R.Z."/>
            <person name="Que T.C."/>
            <person name="Du C.H."/>
            <person name="Zhou Y.H."/>
            <person name="Cheng J.X."/>
            <person name="Dai P.F."/>
            <person name="Guo W.B."/>
            <person name="Han X.H."/>
            <person name="Huang E.J."/>
            <person name="Li L.F."/>
            <person name="Wei W."/>
            <person name="Gao Y.C."/>
            <person name="Liu J.Z."/>
            <person name="Shao H.Z."/>
            <person name="Wang X."/>
            <person name="Wang C.C."/>
            <person name="Yang T.C."/>
            <person name="Huo Q.B."/>
            <person name="Li W."/>
            <person name="Chen H.Y."/>
            <person name="Chen S.E."/>
            <person name="Zhou L.G."/>
            <person name="Ni X.B."/>
            <person name="Tian J.H."/>
            <person name="Sheng Y."/>
            <person name="Liu T."/>
            <person name="Pan Y.S."/>
            <person name="Xia L.Y."/>
            <person name="Li J."/>
            <person name="Zhao F."/>
            <person name="Cao W.C."/>
        </authorList>
    </citation>
    <scope>NUCLEOTIDE SEQUENCE</scope>
    <source>
        <strain evidence="2">Rmic-2018</strain>
    </source>
</reference>
<dbReference type="Proteomes" id="UP000821866">
    <property type="component" value="Unassembled WGS sequence"/>
</dbReference>